<evidence type="ECO:0000256" key="3">
    <source>
        <dbReference type="ARBA" id="ARBA00022643"/>
    </source>
</evidence>
<dbReference type="PANTHER" id="PTHR43303">
    <property type="entry name" value="NADPH DEHYDROGENASE C23G7.10C-RELATED"/>
    <property type="match status" value="1"/>
</dbReference>
<dbReference type="AlphaFoldDB" id="A0A8E6EXW8"/>
<dbReference type="GO" id="GO:0010181">
    <property type="term" value="F:FMN binding"/>
    <property type="evidence" value="ECO:0007669"/>
    <property type="project" value="InterPro"/>
</dbReference>
<protein>
    <submittedName>
        <fullName evidence="7">NADH:flavin oxidoreductase/NADH oxidase</fullName>
    </submittedName>
</protein>
<organism evidence="7 8">
    <name type="scientific">Telmatocola sphagniphila</name>
    <dbReference type="NCBI Taxonomy" id="1123043"/>
    <lineage>
        <taxon>Bacteria</taxon>
        <taxon>Pseudomonadati</taxon>
        <taxon>Planctomycetota</taxon>
        <taxon>Planctomycetia</taxon>
        <taxon>Gemmatales</taxon>
        <taxon>Gemmataceae</taxon>
    </lineage>
</organism>
<accession>A0A8E6EXW8</accession>
<evidence type="ECO:0000256" key="1">
    <source>
        <dbReference type="ARBA" id="ARBA00001917"/>
    </source>
</evidence>
<evidence type="ECO:0000256" key="2">
    <source>
        <dbReference type="ARBA" id="ARBA00022630"/>
    </source>
</evidence>
<feature type="domain" description="NADH:flavin oxidoreductase/NADH oxidase N-terminal" evidence="6">
    <location>
        <begin position="4"/>
        <end position="341"/>
    </location>
</feature>
<evidence type="ECO:0000256" key="4">
    <source>
        <dbReference type="ARBA" id="ARBA00022857"/>
    </source>
</evidence>
<gene>
    <name evidence="7" type="ORF">KIH39_23390</name>
</gene>
<keyword evidence="4" id="KW-0521">NADP</keyword>
<name>A0A8E6EXW8_9BACT</name>
<dbReference type="SUPFAM" id="SSF51395">
    <property type="entry name" value="FMN-linked oxidoreductases"/>
    <property type="match status" value="1"/>
</dbReference>
<dbReference type="InterPro" id="IPR044152">
    <property type="entry name" value="YqjM-like"/>
</dbReference>
<dbReference type="CDD" id="cd02932">
    <property type="entry name" value="OYE_YqiM_FMN"/>
    <property type="match status" value="1"/>
</dbReference>
<dbReference type="Proteomes" id="UP000676194">
    <property type="component" value="Chromosome"/>
</dbReference>
<keyword evidence="8" id="KW-1185">Reference proteome</keyword>
<sequence length="360" mass="39202">MVALFEPLKIKDVTFHNRIAVSPMCQYSATEGVPSDWHLVHLGGKAIGGSSLVIAEATAVSPEGRISPGDTGIYNESQVTAWKPVTQFLKKHGAVPGIQIAHAGRKASANKPWEGDNHLTPGQGAWQILGPSAIPFGANLPVTPKAMTKEDIVQIREKFVAAAKNALTAGFEFLQLHFAHGYLASSFWSPIANKRTDEYGGSAENRGRFILETLKAVRAVWPEKYPLAARLSVNDYVEGGIRLDESIELIRKMKAEGLDMIDASLGFNSPDISAIPWGPGFMLPTAERIRKEVSLPTTTSWLITEAAQAEKAIASGQVDMVTLARELLRDPHWPYHAAKTLGVETPGKILAVQYGHWLKR</sequence>
<evidence type="ECO:0000313" key="8">
    <source>
        <dbReference type="Proteomes" id="UP000676194"/>
    </source>
</evidence>
<evidence type="ECO:0000313" key="7">
    <source>
        <dbReference type="EMBL" id="QVL31751.1"/>
    </source>
</evidence>
<dbReference type="InterPro" id="IPR001155">
    <property type="entry name" value="OxRdtase_FMN_N"/>
</dbReference>
<proteinExistence type="predicted"/>
<evidence type="ECO:0000259" key="6">
    <source>
        <dbReference type="Pfam" id="PF00724"/>
    </source>
</evidence>
<dbReference type="GO" id="GO:0003959">
    <property type="term" value="F:NADPH dehydrogenase activity"/>
    <property type="evidence" value="ECO:0007669"/>
    <property type="project" value="InterPro"/>
</dbReference>
<keyword evidence="5" id="KW-0560">Oxidoreductase</keyword>
<dbReference type="PANTHER" id="PTHR43303:SF4">
    <property type="entry name" value="NADPH DEHYDROGENASE C23G7.10C-RELATED"/>
    <property type="match status" value="1"/>
</dbReference>
<evidence type="ECO:0000256" key="5">
    <source>
        <dbReference type="ARBA" id="ARBA00023002"/>
    </source>
</evidence>
<reference evidence="7" key="1">
    <citation type="submission" date="2021-05" db="EMBL/GenBank/DDBJ databases">
        <title>Complete genome sequence of the cellulolytic planctomycete Telmatocola sphagniphila SP2T and characterization of the first cellulase from planctomycetes.</title>
        <authorList>
            <person name="Rakitin A.L."/>
            <person name="Beletsky A.V."/>
            <person name="Naumoff D.G."/>
            <person name="Kulichevskaya I.S."/>
            <person name="Mardanov A.V."/>
            <person name="Ravin N.V."/>
            <person name="Dedysh S.N."/>
        </authorList>
    </citation>
    <scope>NUCLEOTIDE SEQUENCE</scope>
    <source>
        <strain evidence="7">SP2T</strain>
    </source>
</reference>
<dbReference type="Pfam" id="PF00724">
    <property type="entry name" value="Oxidored_FMN"/>
    <property type="match status" value="1"/>
</dbReference>
<dbReference type="RefSeq" id="WP_213495963.1">
    <property type="nucleotide sequence ID" value="NZ_CP074694.1"/>
</dbReference>
<keyword evidence="2" id="KW-0285">Flavoprotein</keyword>
<comment type="cofactor">
    <cofactor evidence="1">
        <name>FMN</name>
        <dbReference type="ChEBI" id="CHEBI:58210"/>
    </cofactor>
</comment>
<dbReference type="GO" id="GO:0050661">
    <property type="term" value="F:NADP binding"/>
    <property type="evidence" value="ECO:0007669"/>
    <property type="project" value="InterPro"/>
</dbReference>
<keyword evidence="3" id="KW-0288">FMN</keyword>
<dbReference type="KEGG" id="tsph:KIH39_23390"/>
<dbReference type="EMBL" id="CP074694">
    <property type="protein sequence ID" value="QVL31751.1"/>
    <property type="molecule type" value="Genomic_DNA"/>
</dbReference>
<dbReference type="Gene3D" id="3.20.20.70">
    <property type="entry name" value="Aldolase class I"/>
    <property type="match status" value="1"/>
</dbReference>
<dbReference type="InterPro" id="IPR013785">
    <property type="entry name" value="Aldolase_TIM"/>
</dbReference>